<dbReference type="KEGG" id="ete:ETEE_0027"/>
<proteinExistence type="predicted"/>
<protein>
    <submittedName>
        <fullName evidence="1">Uncharacterized protein</fullName>
    </submittedName>
</protein>
<dbReference type="Proteomes" id="UP000028681">
    <property type="component" value="Chromosome"/>
</dbReference>
<dbReference type="AlphaFoldDB" id="A0A076LJ00"/>
<accession>A0A076LJ00</accession>
<reference evidence="1 2" key="1">
    <citation type="journal article" date="2012" name="PLoS ONE">
        <title>Edwardsiella comparative phylogenomics reveal the new intra/inter-species taxonomic relationships, virulence evolution and niche adaptation mechanisms.</title>
        <authorList>
            <person name="Yang M."/>
            <person name="Lv Y."/>
            <person name="Xiao J."/>
            <person name="Wu H."/>
            <person name="Zheng H."/>
            <person name="Liu Q."/>
            <person name="Zhang Y."/>
            <person name="Wang Q."/>
        </authorList>
    </citation>
    <scope>NUCLEOTIDE SEQUENCE [LARGE SCALE GENOMIC DNA]</scope>
    <source>
        <strain evidence="2">080813</strain>
    </source>
</reference>
<gene>
    <name evidence="1" type="ORF">ETEE_0027</name>
</gene>
<organism evidence="1 2">
    <name type="scientific">Edwardsiella anguillarum ET080813</name>
    <dbReference type="NCBI Taxonomy" id="667120"/>
    <lineage>
        <taxon>Bacteria</taxon>
        <taxon>Pseudomonadati</taxon>
        <taxon>Pseudomonadota</taxon>
        <taxon>Gammaproteobacteria</taxon>
        <taxon>Enterobacterales</taxon>
        <taxon>Hafniaceae</taxon>
        <taxon>Edwardsiella</taxon>
    </lineage>
</organism>
<evidence type="ECO:0000313" key="2">
    <source>
        <dbReference type="Proteomes" id="UP000028681"/>
    </source>
</evidence>
<evidence type="ECO:0000313" key="1">
    <source>
        <dbReference type="EMBL" id="AIJ06513.1"/>
    </source>
</evidence>
<dbReference type="HOGENOM" id="CLU_3167433_0_0_6"/>
<dbReference type="EMBL" id="CP006664">
    <property type="protein sequence ID" value="AIJ06513.1"/>
    <property type="molecule type" value="Genomic_DNA"/>
</dbReference>
<name>A0A076LJ00_9GAMM</name>
<sequence length="54" mass="6238">MQCADKGRKQKLVDIKGFYILYVSIKNDHVRIGRQETKKRKALQRAACAVFWGA</sequence>